<dbReference type="RefSeq" id="WP_005398948.1">
    <property type="nucleotide sequence ID" value="NZ_JH601088.1"/>
</dbReference>
<dbReference type="InterPro" id="IPR022644">
    <property type="entry name" value="De-COase2_N"/>
</dbReference>
<gene>
    <name evidence="5" type="ORF">HMPREF9709_01433</name>
</gene>
<comment type="cofactor">
    <cofactor evidence="1">
        <name>pyridoxal 5'-phosphate</name>
        <dbReference type="ChEBI" id="CHEBI:597326"/>
    </cofactor>
</comment>
<evidence type="ECO:0008006" key="7">
    <source>
        <dbReference type="Google" id="ProtNLM"/>
    </source>
</evidence>
<sequence>MRFENLSDIMKGSSKSFYVFDIEKLHQRIDYIKEKLPNHLEFCYAVKANTFITEFIIDKVERFEICSPGEAKICKLQGVPYSKMVISGVYKDPYFIRELVNDKDFDGIFTIESMGQFELIKKYVDEYKRKVNLLLRLTNDSQFGMDISDIEEIVEQRNDEFINLLGIQYFTGTQKHSLKKFARELRTLEDLLADLKEKFDYIPHEIEYGTGFPVAYFENEEIDEENLFSEWSRLIENFSYKGKITIELGRSVVASCGSYFTHIVDIKTNKSQNYLMVDGGMHQIMYFGQYMAMKLPFIRHIKMEKGDVVKGKHLYNIAGSLCTMNDILVKQAEFEDVSVGDVLEFQNAGAYSMTEGMSLFLSRDIPAIYVKIIENSNVVFERLRDNFETYKLNMRNK</sequence>
<dbReference type="AlphaFoldDB" id="H3NQ22"/>
<dbReference type="Proteomes" id="UP000004191">
    <property type="component" value="Unassembled WGS sequence"/>
</dbReference>
<evidence type="ECO:0000256" key="2">
    <source>
        <dbReference type="ARBA" id="ARBA00022898"/>
    </source>
</evidence>
<dbReference type="GO" id="GO:0009089">
    <property type="term" value="P:lysine biosynthetic process via diaminopimelate"/>
    <property type="evidence" value="ECO:0007669"/>
    <property type="project" value="TreeGrafter"/>
</dbReference>
<dbReference type="EMBL" id="AGEI01000025">
    <property type="protein sequence ID" value="EHR32702.1"/>
    <property type="molecule type" value="Genomic_DNA"/>
</dbReference>
<organism evidence="5 6">
    <name type="scientific">Helcococcus kunzii ATCC 51366</name>
    <dbReference type="NCBI Taxonomy" id="883114"/>
    <lineage>
        <taxon>Bacteria</taxon>
        <taxon>Bacillati</taxon>
        <taxon>Bacillota</taxon>
        <taxon>Tissierellia</taxon>
        <taxon>Tissierellales</taxon>
        <taxon>Peptoniphilaceae</taxon>
        <taxon>Helcococcus</taxon>
    </lineage>
</organism>
<dbReference type="Gene3D" id="2.40.37.10">
    <property type="entry name" value="Lyase, Ornithine Decarboxylase, Chain A, domain 1"/>
    <property type="match status" value="1"/>
</dbReference>
<evidence type="ECO:0000313" key="5">
    <source>
        <dbReference type="EMBL" id="EHR32702.1"/>
    </source>
</evidence>
<dbReference type="InterPro" id="IPR029066">
    <property type="entry name" value="PLP-binding_barrel"/>
</dbReference>
<dbReference type="PANTHER" id="PTHR43727">
    <property type="entry name" value="DIAMINOPIMELATE DECARBOXYLASE"/>
    <property type="match status" value="1"/>
</dbReference>
<evidence type="ECO:0000259" key="3">
    <source>
        <dbReference type="Pfam" id="PF00278"/>
    </source>
</evidence>
<dbReference type="GO" id="GO:0008836">
    <property type="term" value="F:diaminopimelate decarboxylase activity"/>
    <property type="evidence" value="ECO:0007669"/>
    <property type="project" value="TreeGrafter"/>
</dbReference>
<comment type="caution">
    <text evidence="5">The sequence shown here is derived from an EMBL/GenBank/DDBJ whole genome shotgun (WGS) entry which is preliminary data.</text>
</comment>
<evidence type="ECO:0000313" key="6">
    <source>
        <dbReference type="Proteomes" id="UP000004191"/>
    </source>
</evidence>
<dbReference type="PANTHER" id="PTHR43727:SF2">
    <property type="entry name" value="GROUP IV DECARBOXYLASE"/>
    <property type="match status" value="1"/>
</dbReference>
<dbReference type="Pfam" id="PF00278">
    <property type="entry name" value="Orn_DAP_Arg_deC"/>
    <property type="match status" value="1"/>
</dbReference>
<accession>H3NQ22</accession>
<keyword evidence="2" id="KW-0663">Pyridoxal phosphate</keyword>
<dbReference type="SUPFAM" id="SSF51419">
    <property type="entry name" value="PLP-binding barrel"/>
    <property type="match status" value="1"/>
</dbReference>
<proteinExistence type="predicted"/>
<evidence type="ECO:0000256" key="1">
    <source>
        <dbReference type="ARBA" id="ARBA00001933"/>
    </source>
</evidence>
<dbReference type="GeneID" id="96999392"/>
<keyword evidence="6" id="KW-1185">Reference proteome</keyword>
<protein>
    <recommendedName>
        <fullName evidence="7">Diaminopimelate decarboxylase</fullName>
    </recommendedName>
</protein>
<evidence type="ECO:0000259" key="4">
    <source>
        <dbReference type="Pfam" id="PF02784"/>
    </source>
</evidence>
<dbReference type="SUPFAM" id="SSF50621">
    <property type="entry name" value="Alanine racemase C-terminal domain-like"/>
    <property type="match status" value="1"/>
</dbReference>
<dbReference type="InterPro" id="IPR009006">
    <property type="entry name" value="Ala_racemase/Decarboxylase_C"/>
</dbReference>
<dbReference type="STRING" id="883114.HMPREF9709_01433"/>
<reference evidence="5 6" key="1">
    <citation type="submission" date="2012-01" db="EMBL/GenBank/DDBJ databases">
        <title>The Genome Sequence of Helcococcus kunzii ATCC 51366.</title>
        <authorList>
            <consortium name="The Broad Institute Genome Sequencing Platform"/>
            <person name="Earl A."/>
            <person name="Ward D."/>
            <person name="Feldgarden M."/>
            <person name="Gevers D."/>
            <person name="Huys G."/>
            <person name="Young S.K."/>
            <person name="Zeng Q."/>
            <person name="Gargeya S."/>
            <person name="Fitzgerald M."/>
            <person name="Haas B."/>
            <person name="Abouelleil A."/>
            <person name="Alvarado L."/>
            <person name="Arachchi H.M."/>
            <person name="Berlin A."/>
            <person name="Chapman S.B."/>
            <person name="Gearin G."/>
            <person name="Goldberg J."/>
            <person name="Griggs A."/>
            <person name="Gujja S."/>
            <person name="Hansen M."/>
            <person name="Heiman D."/>
            <person name="Howarth C."/>
            <person name="Larimer J."/>
            <person name="Lui A."/>
            <person name="MacDonald P.J.P."/>
            <person name="McCowen C."/>
            <person name="Montmayeur A."/>
            <person name="Murphy C."/>
            <person name="Neiman D."/>
            <person name="Pearson M."/>
            <person name="Priest M."/>
            <person name="Roberts A."/>
            <person name="Saif S."/>
            <person name="Shea T."/>
            <person name="Sisk P."/>
            <person name="Stolte C."/>
            <person name="Sykes S."/>
            <person name="Wortman J."/>
            <person name="Nusbaum C."/>
            <person name="Birren B."/>
        </authorList>
    </citation>
    <scope>NUCLEOTIDE SEQUENCE [LARGE SCALE GENOMIC DNA]</scope>
    <source>
        <strain evidence="5 6">ATCC 51366</strain>
    </source>
</reference>
<name>H3NQ22_9FIRM</name>
<dbReference type="InterPro" id="IPR022643">
    <property type="entry name" value="De-COase2_C"/>
</dbReference>
<feature type="domain" description="Orn/DAP/Arg decarboxylase 2 C-terminal" evidence="3">
    <location>
        <begin position="17"/>
        <end position="349"/>
    </location>
</feature>
<dbReference type="Pfam" id="PF02784">
    <property type="entry name" value="Orn_Arg_deC_N"/>
    <property type="match status" value="1"/>
</dbReference>
<dbReference type="eggNOG" id="COG0019">
    <property type="taxonomic scope" value="Bacteria"/>
</dbReference>
<dbReference type="Gene3D" id="3.20.20.10">
    <property type="entry name" value="Alanine racemase"/>
    <property type="match status" value="1"/>
</dbReference>
<dbReference type="HOGENOM" id="CLU_026444_0_3_9"/>
<feature type="domain" description="Orn/DAP/Arg decarboxylase 2 N-terminal" evidence="4">
    <location>
        <begin position="24"/>
        <end position="254"/>
    </location>
</feature>